<feature type="chain" id="PRO_5002875040" evidence="2">
    <location>
        <begin position="29"/>
        <end position="660"/>
    </location>
</feature>
<feature type="domain" description="NodB homology" evidence="3">
    <location>
        <begin position="93"/>
        <end position="341"/>
    </location>
</feature>
<evidence type="ECO:0000313" key="5">
    <source>
        <dbReference type="Proteomes" id="UP000007089"/>
    </source>
</evidence>
<dbReference type="InterPro" id="IPR023854">
    <property type="entry name" value="PGA_deacetylase_PgaB"/>
</dbReference>
<dbReference type="CDD" id="cd10964">
    <property type="entry name" value="CE4_PgaB_5s"/>
    <property type="match status" value="1"/>
</dbReference>
<dbReference type="GO" id="GO:0005975">
    <property type="term" value="P:carbohydrate metabolic process"/>
    <property type="evidence" value="ECO:0007669"/>
    <property type="project" value="InterPro"/>
</dbReference>
<dbReference type="RefSeq" id="WP_012634177.1">
    <property type="nucleotide sequence ID" value="NC_011891.1"/>
</dbReference>
<feature type="signal peptide" evidence="2">
    <location>
        <begin position="1"/>
        <end position="28"/>
    </location>
</feature>
<gene>
    <name evidence="4" type="ordered locus">A2cp1_3118</name>
</gene>
<dbReference type="GO" id="GO:0043708">
    <property type="term" value="P:cell adhesion involved in biofilm formation"/>
    <property type="evidence" value="ECO:0007669"/>
    <property type="project" value="InterPro"/>
</dbReference>
<dbReference type="InterPro" id="IPR011330">
    <property type="entry name" value="Glyco_hydro/deAcase_b/a-brl"/>
</dbReference>
<evidence type="ECO:0000313" key="4">
    <source>
        <dbReference type="EMBL" id="ACL66453.1"/>
    </source>
</evidence>
<dbReference type="InterPro" id="IPR002509">
    <property type="entry name" value="NODB_dom"/>
</dbReference>
<protein>
    <submittedName>
        <fullName evidence="4">Polysaccharide deacetylase</fullName>
    </submittedName>
</protein>
<dbReference type="GO" id="GO:0016810">
    <property type="term" value="F:hydrolase activity, acting on carbon-nitrogen (but not peptide) bonds"/>
    <property type="evidence" value="ECO:0007669"/>
    <property type="project" value="InterPro"/>
</dbReference>
<proteinExistence type="predicted"/>
<evidence type="ECO:0000259" key="3">
    <source>
        <dbReference type="PROSITE" id="PS51677"/>
    </source>
</evidence>
<dbReference type="Gene3D" id="3.20.20.370">
    <property type="entry name" value="Glycoside hydrolase/deacetylase"/>
    <property type="match status" value="1"/>
</dbReference>
<sequence length="660" mass="74162">MTLRPVSLPAAAALLLAAAALPASRTLAATEEELTILSYHEVADRAEALVPQYAVSPTAFLRQMDWLRNHGYRFVSVDDLLAAREGRRPLPPKAVLVTFDDAYQSVYRNAWPVLKMFRIPAVINVVAGWLEEKGTVDFDGKKLPRERLLSWSELRELAASGLVEVGSHSFDLHKGILGNPQGNLEPAGTTRRYDAGARRYEDEATYRRRVQADLERSVALIRRNTGRAPRVVAWPYGRYNATTRETAERLGMRVGLTLDDGANTRDTPLWGLRRILVEGGMALWDVEREIAIRNADLSDNDRPQKVMHVDLDYVYDPDPAQQERNLGHLLDRIAAMGVNAVYLQAFSDPDGNGSADAVYFPSRRMPMRADLFNRVAWQIRTRTPVKRLYAWMPLLAWELPKGDPAAQDQVVTLAGDRTDRVNMGYHRLSPFSARAREAIRELYQDLARSAPFDGLLFHDDATLSDYEDASPAALAQYRAWSLPGSIEEIRRSDDLLGRWTILKINAIDDLAMEAAAAVRAQQPALVVARNLYARVALNPRAEVWYSQALDNSIARYDFTAIMAMPYMEKAADHAAFFHELVRAVEYRDAMKKVVFELQAVDWRDGNKPIPSRELAETIRSLYAMGVMHVGYYPDALFAGQPDPRVLKPVLDSKPNAPAVR</sequence>
<dbReference type="Gene3D" id="3.20.20.80">
    <property type="entry name" value="Glycosidases"/>
    <property type="match status" value="1"/>
</dbReference>
<dbReference type="AlphaFoldDB" id="B8JG50"/>
<dbReference type="PANTHER" id="PTHR34216">
    <property type="match status" value="1"/>
</dbReference>
<accession>B8JG50</accession>
<reference evidence="4" key="1">
    <citation type="submission" date="2009-01" db="EMBL/GenBank/DDBJ databases">
        <title>Complete sequence of Anaeromyxobacter dehalogenans 2CP-1.</title>
        <authorList>
            <consortium name="US DOE Joint Genome Institute"/>
            <person name="Lucas S."/>
            <person name="Copeland A."/>
            <person name="Lapidus A."/>
            <person name="Glavina del Rio T."/>
            <person name="Dalin E."/>
            <person name="Tice H."/>
            <person name="Bruce D."/>
            <person name="Goodwin L."/>
            <person name="Pitluck S."/>
            <person name="Saunders E."/>
            <person name="Brettin T."/>
            <person name="Detter J.C."/>
            <person name="Han C."/>
            <person name="Larimer F."/>
            <person name="Land M."/>
            <person name="Hauser L."/>
            <person name="Kyrpides N."/>
            <person name="Ovchinnikova G."/>
            <person name="Beliaev A.S."/>
            <person name="Richardson P."/>
        </authorList>
    </citation>
    <scope>NUCLEOTIDE SEQUENCE</scope>
    <source>
        <strain evidence="4">2CP-1</strain>
    </source>
</reference>
<dbReference type="Pfam" id="PF14883">
    <property type="entry name" value="GHL13"/>
    <property type="match status" value="1"/>
</dbReference>
<dbReference type="SUPFAM" id="SSF88713">
    <property type="entry name" value="Glycoside hydrolase/deacetylase"/>
    <property type="match status" value="1"/>
</dbReference>
<organism evidence="4 5">
    <name type="scientific">Anaeromyxobacter dehalogenans (strain ATCC BAA-258 / DSM 21875 / 2CP-1)</name>
    <dbReference type="NCBI Taxonomy" id="455488"/>
    <lineage>
        <taxon>Bacteria</taxon>
        <taxon>Pseudomonadati</taxon>
        <taxon>Myxococcota</taxon>
        <taxon>Myxococcia</taxon>
        <taxon>Myxococcales</taxon>
        <taxon>Cystobacterineae</taxon>
        <taxon>Anaeromyxobacteraceae</taxon>
        <taxon>Anaeromyxobacter</taxon>
    </lineage>
</organism>
<evidence type="ECO:0000256" key="1">
    <source>
        <dbReference type="ARBA" id="ARBA00022729"/>
    </source>
</evidence>
<dbReference type="Pfam" id="PF01522">
    <property type="entry name" value="Polysacc_deac_1"/>
    <property type="match status" value="1"/>
</dbReference>
<dbReference type="NCBIfam" id="TIGR03938">
    <property type="entry name" value="deacetyl_PgaB"/>
    <property type="match status" value="1"/>
</dbReference>
<dbReference type="InterPro" id="IPR051398">
    <property type="entry name" value="Polysacch_Deacetylase"/>
</dbReference>
<dbReference type="PROSITE" id="PS51677">
    <property type="entry name" value="NODB"/>
    <property type="match status" value="1"/>
</dbReference>
<evidence type="ECO:0000256" key="2">
    <source>
        <dbReference type="SAM" id="SignalP"/>
    </source>
</evidence>
<keyword evidence="1 2" id="KW-0732">Signal</keyword>
<dbReference type="EMBL" id="CP001359">
    <property type="protein sequence ID" value="ACL66453.1"/>
    <property type="molecule type" value="Genomic_DNA"/>
</dbReference>
<dbReference type="Proteomes" id="UP000007089">
    <property type="component" value="Chromosome"/>
</dbReference>
<name>B8JG50_ANAD2</name>
<dbReference type="KEGG" id="acp:A2cp1_3118"/>
<dbReference type="HOGENOM" id="CLU_030024_9_2_7"/>
<keyword evidence="5" id="KW-1185">Reference proteome</keyword>
<dbReference type="InterPro" id="IPR032772">
    <property type="entry name" value="PGA_deacetylase_PgaB_C"/>
</dbReference>
<dbReference type="PANTHER" id="PTHR34216:SF7">
    <property type="entry name" value="POLY-BETA-1,6-N-ACETYL-D-GLUCOSAMINE N-DEACETYLASE"/>
    <property type="match status" value="1"/>
</dbReference>